<protein>
    <submittedName>
        <fullName evidence="1">Uncharacterized protein</fullName>
    </submittedName>
</protein>
<dbReference type="EMBL" id="CM056810">
    <property type="protein sequence ID" value="KAJ8643588.1"/>
    <property type="molecule type" value="Genomic_DNA"/>
</dbReference>
<comment type="caution">
    <text evidence="1">The sequence shown here is derived from an EMBL/GenBank/DDBJ whole genome shotgun (WGS) entry which is preliminary data.</text>
</comment>
<name>A0ACC2MDU6_PERAE</name>
<dbReference type="Proteomes" id="UP001234297">
    <property type="component" value="Chromosome 2"/>
</dbReference>
<keyword evidence="2" id="KW-1185">Reference proteome</keyword>
<accession>A0ACC2MDU6</accession>
<evidence type="ECO:0000313" key="1">
    <source>
        <dbReference type="EMBL" id="KAJ8643588.1"/>
    </source>
</evidence>
<gene>
    <name evidence="1" type="ORF">MRB53_005336</name>
</gene>
<sequence>MQVTVGPLPYSLEFKWWRGPHNCRMPTPIDRSQGFDRPGSESERQACEAAIVKASSEWGFFQVLNHGISHELLDRRDEERTEEVV</sequence>
<evidence type="ECO:0000313" key="2">
    <source>
        <dbReference type="Proteomes" id="UP001234297"/>
    </source>
</evidence>
<proteinExistence type="predicted"/>
<organism evidence="1 2">
    <name type="scientific">Persea americana</name>
    <name type="common">Avocado</name>
    <dbReference type="NCBI Taxonomy" id="3435"/>
    <lineage>
        <taxon>Eukaryota</taxon>
        <taxon>Viridiplantae</taxon>
        <taxon>Streptophyta</taxon>
        <taxon>Embryophyta</taxon>
        <taxon>Tracheophyta</taxon>
        <taxon>Spermatophyta</taxon>
        <taxon>Magnoliopsida</taxon>
        <taxon>Magnoliidae</taxon>
        <taxon>Laurales</taxon>
        <taxon>Lauraceae</taxon>
        <taxon>Persea</taxon>
    </lineage>
</organism>
<reference evidence="1 2" key="1">
    <citation type="journal article" date="2022" name="Hortic Res">
        <title>A haplotype resolved chromosomal level avocado genome allows analysis of novel avocado genes.</title>
        <authorList>
            <person name="Nath O."/>
            <person name="Fletcher S.J."/>
            <person name="Hayward A."/>
            <person name="Shaw L.M."/>
            <person name="Masouleh A.K."/>
            <person name="Furtado A."/>
            <person name="Henry R.J."/>
            <person name="Mitter N."/>
        </authorList>
    </citation>
    <scope>NUCLEOTIDE SEQUENCE [LARGE SCALE GENOMIC DNA]</scope>
    <source>
        <strain evidence="2">cv. Hass</strain>
    </source>
</reference>